<dbReference type="EMBL" id="JAFEKC020000005">
    <property type="protein sequence ID" value="KAK0514777.1"/>
    <property type="molecule type" value="Genomic_DNA"/>
</dbReference>
<dbReference type="PANTHER" id="PTHR23416">
    <property type="entry name" value="SIALIC ACID SYNTHASE-RELATED"/>
    <property type="match status" value="1"/>
</dbReference>
<feature type="compositionally biased region" description="Polar residues" evidence="4">
    <location>
        <begin position="523"/>
        <end position="534"/>
    </location>
</feature>
<accession>A0AA39R4I8</accession>
<dbReference type="CDD" id="cd03357">
    <property type="entry name" value="LbH_MAT_GAT"/>
    <property type="match status" value="1"/>
</dbReference>
<feature type="compositionally biased region" description="Basic and acidic residues" evidence="4">
    <location>
        <begin position="198"/>
        <end position="211"/>
    </location>
</feature>
<dbReference type="PROSITE" id="PS00463">
    <property type="entry name" value="ZN2_CY6_FUNGAL_1"/>
    <property type="match status" value="1"/>
</dbReference>
<feature type="compositionally biased region" description="Polar residues" evidence="4">
    <location>
        <begin position="133"/>
        <end position="147"/>
    </location>
</feature>
<feature type="compositionally biased region" description="Basic and acidic residues" evidence="4">
    <location>
        <begin position="37"/>
        <end position="52"/>
    </location>
</feature>
<dbReference type="GO" id="GO:0008270">
    <property type="term" value="F:zinc ion binding"/>
    <property type="evidence" value="ECO:0007669"/>
    <property type="project" value="InterPro"/>
</dbReference>
<dbReference type="SMART" id="SM00066">
    <property type="entry name" value="GAL4"/>
    <property type="match status" value="1"/>
</dbReference>
<evidence type="ECO:0000313" key="6">
    <source>
        <dbReference type="EMBL" id="KAK0514777.1"/>
    </source>
</evidence>
<dbReference type="Pfam" id="PF14602">
    <property type="entry name" value="Hexapep_2"/>
    <property type="match status" value="1"/>
</dbReference>
<feature type="compositionally biased region" description="Polar residues" evidence="4">
    <location>
        <begin position="58"/>
        <end position="71"/>
    </location>
</feature>
<feature type="compositionally biased region" description="Basic and acidic residues" evidence="4">
    <location>
        <begin position="162"/>
        <end position="175"/>
    </location>
</feature>
<dbReference type="InterPro" id="IPR001451">
    <property type="entry name" value="Hexapep"/>
</dbReference>
<dbReference type="SMART" id="SM01266">
    <property type="entry name" value="Mac"/>
    <property type="match status" value="1"/>
</dbReference>
<dbReference type="InterPro" id="IPR011004">
    <property type="entry name" value="Trimer_LpxA-like_sf"/>
</dbReference>
<feature type="compositionally biased region" description="Basic and acidic residues" evidence="4">
    <location>
        <begin position="72"/>
        <end position="85"/>
    </location>
</feature>
<reference evidence="6" key="1">
    <citation type="submission" date="2023-03" db="EMBL/GenBank/DDBJ databases">
        <title>Complete genome of Cladonia borealis.</title>
        <authorList>
            <person name="Park H."/>
        </authorList>
    </citation>
    <scope>NUCLEOTIDE SEQUENCE</scope>
    <source>
        <strain evidence="6">ANT050790</strain>
    </source>
</reference>
<dbReference type="AlphaFoldDB" id="A0AA39R4I8"/>
<feature type="compositionally biased region" description="Basic and acidic residues" evidence="4">
    <location>
        <begin position="441"/>
        <end position="461"/>
    </location>
</feature>
<comment type="similarity">
    <text evidence="1">Belongs to the transferase hexapeptide repeat family.</text>
</comment>
<dbReference type="GO" id="GO:0016407">
    <property type="term" value="F:acetyltransferase activity"/>
    <property type="evidence" value="ECO:0007669"/>
    <property type="project" value="InterPro"/>
</dbReference>
<feature type="compositionally biased region" description="Basic and acidic residues" evidence="4">
    <location>
        <begin position="239"/>
        <end position="261"/>
    </location>
</feature>
<dbReference type="Proteomes" id="UP001166286">
    <property type="component" value="Unassembled WGS sequence"/>
</dbReference>
<dbReference type="GO" id="GO:0008374">
    <property type="term" value="F:O-acyltransferase activity"/>
    <property type="evidence" value="ECO:0007669"/>
    <property type="project" value="TreeGrafter"/>
</dbReference>
<dbReference type="InterPro" id="IPR051159">
    <property type="entry name" value="Hexapeptide_acetyltransf"/>
</dbReference>
<evidence type="ECO:0000256" key="2">
    <source>
        <dbReference type="ARBA" id="ARBA00022679"/>
    </source>
</evidence>
<keyword evidence="2" id="KW-0808">Transferase</keyword>
<dbReference type="SUPFAM" id="SSF57701">
    <property type="entry name" value="Zn2/Cys6 DNA-binding domain"/>
    <property type="match status" value="1"/>
</dbReference>
<feature type="region of interest" description="Disordered" evidence="4">
    <location>
        <begin position="391"/>
        <end position="547"/>
    </location>
</feature>
<keyword evidence="3" id="KW-0539">Nucleus</keyword>
<feature type="compositionally biased region" description="Polar residues" evidence="4">
    <location>
        <begin position="20"/>
        <end position="29"/>
    </location>
</feature>
<dbReference type="CDD" id="cd00067">
    <property type="entry name" value="GAL4"/>
    <property type="match status" value="1"/>
</dbReference>
<feature type="domain" description="Zn(2)-C6 fungal-type" evidence="5">
    <location>
        <begin position="349"/>
        <end position="377"/>
    </location>
</feature>
<dbReference type="Pfam" id="PF00132">
    <property type="entry name" value="Hexapep"/>
    <property type="match status" value="1"/>
</dbReference>
<evidence type="ECO:0000256" key="1">
    <source>
        <dbReference type="ARBA" id="ARBA00007274"/>
    </source>
</evidence>
<comment type="caution">
    <text evidence="6">The sequence shown here is derived from an EMBL/GenBank/DDBJ whole genome shotgun (WGS) entry which is preliminary data.</text>
</comment>
<dbReference type="Pfam" id="PF12464">
    <property type="entry name" value="Mac"/>
    <property type="match status" value="1"/>
</dbReference>
<feature type="compositionally biased region" description="Pro residues" evidence="4">
    <location>
        <begin position="404"/>
        <end position="421"/>
    </location>
</feature>
<dbReference type="GO" id="GO:0000981">
    <property type="term" value="F:DNA-binding transcription factor activity, RNA polymerase II-specific"/>
    <property type="evidence" value="ECO:0007669"/>
    <property type="project" value="InterPro"/>
</dbReference>
<dbReference type="InterPro" id="IPR024688">
    <property type="entry name" value="Mac_dom"/>
</dbReference>
<gene>
    <name evidence="6" type="ORF">JMJ35_003394</name>
</gene>
<feature type="compositionally biased region" description="Low complexity" evidence="4">
    <location>
        <begin position="91"/>
        <end position="102"/>
    </location>
</feature>
<dbReference type="Gene3D" id="4.10.240.10">
    <property type="entry name" value="Zn(2)-C6 fungal-type DNA-binding domain"/>
    <property type="match status" value="1"/>
</dbReference>
<keyword evidence="7" id="KW-1185">Reference proteome</keyword>
<dbReference type="InterPro" id="IPR001138">
    <property type="entry name" value="Zn2Cys6_DnaBD"/>
</dbReference>
<feature type="region of interest" description="Disordered" evidence="4">
    <location>
        <begin position="1"/>
        <end position="347"/>
    </location>
</feature>
<dbReference type="Pfam" id="PF00172">
    <property type="entry name" value="Zn_clus"/>
    <property type="match status" value="1"/>
</dbReference>
<proteinExistence type="inferred from homology"/>
<protein>
    <recommendedName>
        <fullName evidence="5">Zn(2)-C6 fungal-type domain-containing protein</fullName>
    </recommendedName>
</protein>
<dbReference type="PANTHER" id="PTHR23416:SF76">
    <property type="entry name" value="ZN(II)2CYS6 TRANSCRIPTION FACTOR (EUROFUNG)"/>
    <property type="match status" value="1"/>
</dbReference>
<organism evidence="6 7">
    <name type="scientific">Cladonia borealis</name>
    <dbReference type="NCBI Taxonomy" id="184061"/>
    <lineage>
        <taxon>Eukaryota</taxon>
        <taxon>Fungi</taxon>
        <taxon>Dikarya</taxon>
        <taxon>Ascomycota</taxon>
        <taxon>Pezizomycotina</taxon>
        <taxon>Lecanoromycetes</taxon>
        <taxon>OSLEUM clade</taxon>
        <taxon>Lecanoromycetidae</taxon>
        <taxon>Lecanorales</taxon>
        <taxon>Lecanorineae</taxon>
        <taxon>Cladoniaceae</taxon>
        <taxon>Cladonia</taxon>
    </lineage>
</organism>
<dbReference type="PROSITE" id="PS50048">
    <property type="entry name" value="ZN2_CY6_FUNGAL_2"/>
    <property type="match status" value="1"/>
</dbReference>
<evidence type="ECO:0000256" key="4">
    <source>
        <dbReference type="SAM" id="MobiDB-lite"/>
    </source>
</evidence>
<evidence type="ECO:0000256" key="3">
    <source>
        <dbReference type="ARBA" id="ARBA00023242"/>
    </source>
</evidence>
<feature type="compositionally biased region" description="Pro residues" evidence="4">
    <location>
        <begin position="218"/>
        <end position="231"/>
    </location>
</feature>
<name>A0AA39R4I8_9LECA</name>
<dbReference type="PROSITE" id="PS00101">
    <property type="entry name" value="HEXAPEP_TRANSFERASES"/>
    <property type="match status" value="1"/>
</dbReference>
<dbReference type="SUPFAM" id="SSF51161">
    <property type="entry name" value="Trimeric LpxA-like enzymes"/>
    <property type="match status" value="1"/>
</dbReference>
<dbReference type="Gene3D" id="2.160.10.10">
    <property type="entry name" value="Hexapeptide repeat proteins"/>
    <property type="match status" value="1"/>
</dbReference>
<sequence length="794" mass="87397">MAAVSSNHVGDNDQLAEPTPSFTAVNGSGSPAPPSKSRPDHEQHREPAEGPNHRALLPNNQHGTPPATTVRQDPKYNGERQERRPSPPPAAGQVPPQTQSSKPPTPAPVPIAPMEHPPARPSQQPDPNDPRAQYSNGHSRTSSNQQPPVAVMSPQAQKRKRSYDGEPDRRQDYDHQANSVYPMSAPMSGPPPSPGGQRIHEMENGHARDRPSFSPRQTYPPPPGSYPPPPQETYAAPPRMRDSPPEIYPRPERHQLVRNEYDQPVDPSIAPAPPRPYYSDPQEAHLANALQRENRGYDAPPPQVENAFGTPEEEEDPHAQYGAYGDNRSSQDMDRKRRKRVFSNRTKTGCMTCRRRKKKCDEQHPECNNCLRGGFVCEGYTMRNTWQKPANAKAPIPLQSKNGYPPPQGTPTRAPYPPPPRYNEVSPEYPGPPPQQPQHRQSYDQGDRGKPINVEDDRDGVYGRSSPPDSTQKSAYGKAVRPYPSNPPHMSKYQSENGHRGSVYEVPPEAPPDQSMHPPPSVHRTNSTASQYSTAPPPNHNNTPTTHNNVQAIAQAAATHPASLRPSPQRRETYTEREKMLKGLYYYPTSPALTQDRENCIAAIWRFNNATNPSHGASPEERCRLFRQILSLRPTPEPPGQNGEVPRPNMELPFGSVGERVVVEAPFHCDYGYNITVGDDVLIGADCRISDTCSVTIGARCIFSPNVKLVCATYPIDPRRRMGSGGPALGRNIVIEEDCWIGSNVTILAGVRVGKSSTVGAGSLLHQDVPRFTVVAGNPAKVSRGIYDGNADGQ</sequence>
<dbReference type="InterPro" id="IPR036864">
    <property type="entry name" value="Zn2-C6_fun-type_DNA-bd_sf"/>
</dbReference>
<dbReference type="InterPro" id="IPR018357">
    <property type="entry name" value="Hexapep_transf_CS"/>
</dbReference>
<feature type="compositionally biased region" description="Pro residues" evidence="4">
    <location>
        <begin position="103"/>
        <end position="120"/>
    </location>
</feature>
<evidence type="ECO:0000259" key="5">
    <source>
        <dbReference type="PROSITE" id="PS50048"/>
    </source>
</evidence>
<evidence type="ECO:0000313" key="7">
    <source>
        <dbReference type="Proteomes" id="UP001166286"/>
    </source>
</evidence>